<evidence type="ECO:0000313" key="4">
    <source>
        <dbReference type="EMBL" id="WCT13392.1"/>
    </source>
</evidence>
<dbReference type="SUPFAM" id="SSF52833">
    <property type="entry name" value="Thioredoxin-like"/>
    <property type="match status" value="1"/>
</dbReference>
<dbReference type="Proteomes" id="UP001216139">
    <property type="component" value="Chromosome"/>
</dbReference>
<dbReference type="Pfam" id="PF00578">
    <property type="entry name" value="AhpC-TSA"/>
    <property type="match status" value="1"/>
</dbReference>
<keyword evidence="1" id="KW-0676">Redox-active center</keyword>
<dbReference type="InterPro" id="IPR013766">
    <property type="entry name" value="Thioredoxin_domain"/>
</dbReference>
<evidence type="ECO:0000313" key="5">
    <source>
        <dbReference type="Proteomes" id="UP001216139"/>
    </source>
</evidence>
<dbReference type="InterPro" id="IPR050553">
    <property type="entry name" value="Thioredoxin_ResA/DsbE_sf"/>
</dbReference>
<dbReference type="InterPro" id="IPR000866">
    <property type="entry name" value="AhpC/TSA"/>
</dbReference>
<feature type="signal peptide" evidence="2">
    <location>
        <begin position="1"/>
        <end position="23"/>
    </location>
</feature>
<dbReference type="CDD" id="cd02966">
    <property type="entry name" value="TlpA_like_family"/>
    <property type="match status" value="1"/>
</dbReference>
<accession>A0ABY7TCN7</accession>
<sequence>MKYFLFTALVLAFSIPLKSSGQATIAMPTDTISLGQAAPDFTLKDINGKNVSLATFKGKVVILDFWATWCVPCHENFPAMKKAVDHYKSDKDVVFLFIDTRERSTDYVRLAKEDMAKNKYDFQVLFDEAGKEGKQDKYYKIFGMWGIPTEFILDRNGIIRYKLVGYDSDLTNDQRADGVIKQVELVKTLS</sequence>
<dbReference type="Gene3D" id="3.40.30.10">
    <property type="entry name" value="Glutaredoxin"/>
    <property type="match status" value="1"/>
</dbReference>
<dbReference type="RefSeq" id="WP_273631677.1">
    <property type="nucleotide sequence ID" value="NZ_CP117167.1"/>
</dbReference>
<evidence type="ECO:0000256" key="1">
    <source>
        <dbReference type="ARBA" id="ARBA00023284"/>
    </source>
</evidence>
<dbReference type="PROSITE" id="PS00194">
    <property type="entry name" value="THIOREDOXIN_1"/>
    <property type="match status" value="1"/>
</dbReference>
<gene>
    <name evidence="4" type="ORF">PQO05_05520</name>
</gene>
<protein>
    <submittedName>
        <fullName evidence="4">TlpA disulfide reductase family protein</fullName>
    </submittedName>
</protein>
<dbReference type="PANTHER" id="PTHR42852">
    <property type="entry name" value="THIOL:DISULFIDE INTERCHANGE PROTEIN DSBE"/>
    <property type="match status" value="1"/>
</dbReference>
<proteinExistence type="predicted"/>
<dbReference type="PROSITE" id="PS51352">
    <property type="entry name" value="THIOREDOXIN_2"/>
    <property type="match status" value="1"/>
</dbReference>
<evidence type="ECO:0000256" key="2">
    <source>
        <dbReference type="SAM" id="SignalP"/>
    </source>
</evidence>
<feature type="chain" id="PRO_5046722829" evidence="2">
    <location>
        <begin position="24"/>
        <end position="190"/>
    </location>
</feature>
<dbReference type="EMBL" id="CP117167">
    <property type="protein sequence ID" value="WCT13392.1"/>
    <property type="molecule type" value="Genomic_DNA"/>
</dbReference>
<keyword evidence="5" id="KW-1185">Reference proteome</keyword>
<dbReference type="PANTHER" id="PTHR42852:SF13">
    <property type="entry name" value="PROTEIN DIPZ"/>
    <property type="match status" value="1"/>
</dbReference>
<dbReference type="InterPro" id="IPR017937">
    <property type="entry name" value="Thioredoxin_CS"/>
</dbReference>
<evidence type="ECO:0000259" key="3">
    <source>
        <dbReference type="PROSITE" id="PS51352"/>
    </source>
</evidence>
<feature type="domain" description="Thioredoxin" evidence="3">
    <location>
        <begin position="32"/>
        <end position="190"/>
    </location>
</feature>
<name>A0ABY7TCN7_9SPHI</name>
<keyword evidence="2" id="KW-0732">Signal</keyword>
<dbReference type="InterPro" id="IPR036249">
    <property type="entry name" value="Thioredoxin-like_sf"/>
</dbReference>
<reference evidence="4 5" key="1">
    <citation type="submission" date="2023-02" db="EMBL/GenBank/DDBJ databases">
        <title>Genome sequence of Mucilaginibacter jinjuensis strain KACC 16571.</title>
        <authorList>
            <person name="Kim S."/>
            <person name="Heo J."/>
            <person name="Kwon S.-W."/>
        </authorList>
    </citation>
    <scope>NUCLEOTIDE SEQUENCE [LARGE SCALE GENOMIC DNA]</scope>
    <source>
        <strain evidence="4 5">KACC 16571</strain>
    </source>
</reference>
<organism evidence="4 5">
    <name type="scientific">Mucilaginibacter jinjuensis</name>
    <dbReference type="NCBI Taxonomy" id="1176721"/>
    <lineage>
        <taxon>Bacteria</taxon>
        <taxon>Pseudomonadati</taxon>
        <taxon>Bacteroidota</taxon>
        <taxon>Sphingobacteriia</taxon>
        <taxon>Sphingobacteriales</taxon>
        <taxon>Sphingobacteriaceae</taxon>
        <taxon>Mucilaginibacter</taxon>
    </lineage>
</organism>